<dbReference type="GeneID" id="70912630"/>
<evidence type="ECO:0000259" key="3">
    <source>
        <dbReference type="Pfam" id="PF22678"/>
    </source>
</evidence>
<dbReference type="EMBL" id="CP016345">
    <property type="protein sequence ID" value="ANQ12305.1"/>
    <property type="molecule type" value="Genomic_DNA"/>
</dbReference>
<dbReference type="InterPro" id="IPR036280">
    <property type="entry name" value="Multihaem_cyt_sf"/>
</dbReference>
<dbReference type="AlphaFoldDB" id="A0AAN1CW75"/>
<dbReference type="InterPro" id="IPR051829">
    <property type="entry name" value="Multiheme_Cytochr_ET"/>
</dbReference>
<dbReference type="Proteomes" id="UP000092741">
    <property type="component" value="Chromosome 1"/>
</dbReference>
<evidence type="ECO:0000313" key="5">
    <source>
        <dbReference type="Proteomes" id="UP000092741"/>
    </source>
</evidence>
<name>A0AAN1CW75_VIBNA</name>
<dbReference type="InterPro" id="IPR020015">
    <property type="entry name" value="Decahaem_cyt-c_DmsE"/>
</dbReference>
<feature type="domain" description="Doubled CXXCH motif" evidence="2">
    <location>
        <begin position="206"/>
        <end position="246"/>
    </location>
</feature>
<evidence type="ECO:0000313" key="4">
    <source>
        <dbReference type="EMBL" id="ANQ12305.1"/>
    </source>
</evidence>
<dbReference type="Pfam" id="PF22678">
    <property type="entry name" value="Cytochrom_c_NrfB-like"/>
    <property type="match status" value="1"/>
</dbReference>
<dbReference type="RefSeq" id="WP_014231553.1">
    <property type="nucleotide sequence ID" value="NZ_ATFJ01000001.1"/>
</dbReference>
<dbReference type="KEGG" id="vna:PN96_07475"/>
<dbReference type="SUPFAM" id="SSF48695">
    <property type="entry name" value="Multiheme cytochromes"/>
    <property type="match status" value="1"/>
</dbReference>
<dbReference type="NCBIfam" id="TIGR03508">
    <property type="entry name" value="decahem_SO"/>
    <property type="match status" value="1"/>
</dbReference>
<evidence type="ECO:0000259" key="2">
    <source>
        <dbReference type="Pfam" id="PF09699"/>
    </source>
</evidence>
<dbReference type="PANTHER" id="PTHR35038">
    <property type="entry name" value="DISSIMILATORY SULFITE REDUCTASE SIRA"/>
    <property type="match status" value="1"/>
</dbReference>
<evidence type="ECO:0000256" key="1">
    <source>
        <dbReference type="ARBA" id="ARBA00022729"/>
    </source>
</evidence>
<dbReference type="PANTHER" id="PTHR35038:SF6">
    <property type="entry name" value="SURFACE LOCALIZED DECAHEME CYTOCHROME C LIPOPROTEIN"/>
    <property type="match status" value="1"/>
</dbReference>
<feature type="domain" description="Doubled CXXCH motif" evidence="2">
    <location>
        <begin position="253"/>
        <end position="288"/>
    </location>
</feature>
<dbReference type="NCBIfam" id="TIGR01905">
    <property type="entry name" value="paired_CXXCH_1"/>
    <property type="match status" value="2"/>
</dbReference>
<gene>
    <name evidence="4" type="ORF">BA890_05875</name>
</gene>
<dbReference type="InterPro" id="IPR010177">
    <property type="entry name" value="Paired_CXXCH_1"/>
</dbReference>
<dbReference type="Pfam" id="PF09699">
    <property type="entry name" value="Paired_CXXCH_1"/>
    <property type="match status" value="2"/>
</dbReference>
<reference evidence="4 5" key="1">
    <citation type="submission" date="2016-07" db="EMBL/GenBank/DDBJ databases">
        <title>Developing Vibrio natriegens as a novel, fast-growing host for biotechnology.</title>
        <authorList>
            <person name="Weinstock M.T."/>
            <person name="Hesek E.D."/>
            <person name="Wilson C.M."/>
            <person name="Gibson D.G."/>
        </authorList>
    </citation>
    <scope>NUCLEOTIDE SEQUENCE [LARGE SCALE GENOMIC DNA]</scope>
    <source>
        <strain evidence="4 5">ATCC 14048</strain>
    </source>
</reference>
<feature type="domain" description="Cytochrome c-type protein NrfB-like" evidence="3">
    <location>
        <begin position="100"/>
        <end position="180"/>
    </location>
</feature>
<protein>
    <submittedName>
        <fullName evidence="4">Cystathionine beta-synthase</fullName>
    </submittedName>
</protein>
<proteinExistence type="predicted"/>
<dbReference type="GO" id="GO:0016491">
    <property type="term" value="F:oxidoreductase activity"/>
    <property type="evidence" value="ECO:0007669"/>
    <property type="project" value="TreeGrafter"/>
</dbReference>
<keyword evidence="5" id="KW-1185">Reference proteome</keyword>
<keyword evidence="1" id="KW-0732">Signal</keyword>
<dbReference type="InterPro" id="IPR053875">
    <property type="entry name" value="Cytochrom_c_NrfB-like_dom"/>
</dbReference>
<dbReference type="Gene3D" id="1.10.1130.10">
    <property type="entry name" value="Flavocytochrome C3, Chain A"/>
    <property type="match status" value="1"/>
</dbReference>
<accession>A0AAN1CW75</accession>
<organism evidence="4 5">
    <name type="scientific">Vibrio natriegens NBRC 15636 = ATCC 14048 = DSM 759</name>
    <dbReference type="NCBI Taxonomy" id="1219067"/>
    <lineage>
        <taxon>Bacteria</taxon>
        <taxon>Pseudomonadati</taxon>
        <taxon>Pseudomonadota</taxon>
        <taxon>Gammaproteobacteria</taxon>
        <taxon>Vibrionales</taxon>
        <taxon>Vibrionaceae</taxon>
        <taxon>Vibrio</taxon>
    </lineage>
</organism>
<dbReference type="Gene3D" id="3.90.10.10">
    <property type="entry name" value="Cytochrome C3"/>
    <property type="match status" value="1"/>
</dbReference>
<sequence>MRAIIQRWLVVLILGFGVISSVNSEDVTEPEAEPEAATLSREEIQTILDTKFSEGKYSRRGPDGCLRCHDDTSDKPATGIFDNVHGKAANIHGPMNDKQCEACHGPANNHERNPRKGQVREPMITFGPNSPVPVEKQNSVCLSCHQDAKRSTWHSSEHAFEGLSCSSCHQLHQKDDPMMVAELQADKCTDCHIKAKSDIHKRSSHPVLDGVMTCSNCHNPHQTINEASLNWSSINDTCYECHAEKRGPNLWEHEPVTEDCTTCHSPHGSVNKAMLNKRLPMLCQECHRVPHANVAMPENDLKVRGGSCMNCHTQVHGSNHPRGQTLRY</sequence>